<keyword evidence="4" id="KW-0677">Repeat</keyword>
<feature type="transmembrane region" description="Helical" evidence="10">
    <location>
        <begin position="359"/>
        <end position="382"/>
    </location>
</feature>
<feature type="region of interest" description="Disordered" evidence="9">
    <location>
        <begin position="1"/>
        <end position="47"/>
    </location>
</feature>
<reference evidence="12 13" key="1">
    <citation type="submission" date="2020-04" db="EMBL/GenBank/DDBJ databases">
        <authorList>
            <person name="Wallbank WR R."/>
            <person name="Pardo Diaz C."/>
            <person name="Kozak K."/>
            <person name="Martin S."/>
            <person name="Jiggins C."/>
            <person name="Moest M."/>
            <person name="Warren A I."/>
            <person name="Byers J.R.P. K."/>
            <person name="Montejo-Kovacevich G."/>
            <person name="Yen C E."/>
        </authorList>
    </citation>
    <scope>NUCLEOTIDE SEQUENCE [LARGE SCALE GENOMIC DNA]</scope>
</reference>
<evidence type="ECO:0000256" key="10">
    <source>
        <dbReference type="SAM" id="Phobius"/>
    </source>
</evidence>
<feature type="transmembrane region" description="Helical" evidence="10">
    <location>
        <begin position="1474"/>
        <end position="1497"/>
    </location>
</feature>
<dbReference type="CDD" id="cd03263">
    <property type="entry name" value="ABC_subfamily_A"/>
    <property type="match status" value="2"/>
</dbReference>
<dbReference type="PROSITE" id="PS00211">
    <property type="entry name" value="ABC_TRANSPORTER_1"/>
    <property type="match status" value="1"/>
</dbReference>
<evidence type="ECO:0000256" key="4">
    <source>
        <dbReference type="ARBA" id="ARBA00022737"/>
    </source>
</evidence>
<feature type="domain" description="ABC transporter" evidence="11">
    <location>
        <begin position="674"/>
        <end position="903"/>
    </location>
</feature>
<dbReference type="SUPFAM" id="SSF52540">
    <property type="entry name" value="P-loop containing nucleoside triphosphate hydrolases"/>
    <property type="match status" value="2"/>
</dbReference>
<dbReference type="GO" id="GO:0016020">
    <property type="term" value="C:membrane"/>
    <property type="evidence" value="ECO:0007669"/>
    <property type="project" value="UniProtKB-SubCell"/>
</dbReference>
<dbReference type="InterPro" id="IPR026082">
    <property type="entry name" value="ABCA"/>
</dbReference>
<keyword evidence="13" id="KW-1185">Reference proteome</keyword>
<dbReference type="Gene3D" id="3.40.50.300">
    <property type="entry name" value="P-loop containing nucleotide triphosphate hydrolases"/>
    <property type="match status" value="2"/>
</dbReference>
<keyword evidence="2" id="KW-0813">Transport</keyword>
<dbReference type="InterPro" id="IPR017871">
    <property type="entry name" value="ABC_transporter-like_CS"/>
</dbReference>
<evidence type="ECO:0000256" key="9">
    <source>
        <dbReference type="SAM" id="MobiDB-lite"/>
    </source>
</evidence>
<dbReference type="GO" id="GO:0005319">
    <property type="term" value="F:lipid transporter activity"/>
    <property type="evidence" value="ECO:0007669"/>
    <property type="project" value="TreeGrafter"/>
</dbReference>
<feature type="compositionally biased region" description="Basic and acidic residues" evidence="9">
    <location>
        <begin position="1859"/>
        <end position="1886"/>
    </location>
</feature>
<dbReference type="InterPro" id="IPR027417">
    <property type="entry name" value="P-loop_NTPase"/>
</dbReference>
<accession>A0A8S0ZCI2</accession>
<keyword evidence="8 10" id="KW-0472">Membrane</keyword>
<keyword evidence="5" id="KW-0547">Nucleotide-binding</keyword>
<feature type="transmembrane region" description="Helical" evidence="10">
    <location>
        <begin position="445"/>
        <end position="466"/>
    </location>
</feature>
<dbReference type="Proteomes" id="UP000494106">
    <property type="component" value="Unassembled WGS sequence"/>
</dbReference>
<feature type="transmembrane region" description="Helical" evidence="10">
    <location>
        <begin position="1075"/>
        <end position="1100"/>
    </location>
</feature>
<dbReference type="PANTHER" id="PTHR19229">
    <property type="entry name" value="ATP-BINDING CASSETTE TRANSPORTER SUBFAMILY A ABCA"/>
    <property type="match status" value="1"/>
</dbReference>
<dbReference type="GO" id="GO:0005524">
    <property type="term" value="F:ATP binding"/>
    <property type="evidence" value="ECO:0007669"/>
    <property type="project" value="UniProtKB-KW"/>
</dbReference>
<feature type="domain" description="ABC transporter" evidence="11">
    <location>
        <begin position="1539"/>
        <end position="1769"/>
    </location>
</feature>
<dbReference type="PANTHER" id="PTHR19229:SF250">
    <property type="entry name" value="ABC TRANSPORTER DOMAIN-CONTAINING PROTEIN-RELATED"/>
    <property type="match status" value="1"/>
</dbReference>
<dbReference type="SMART" id="SM00382">
    <property type="entry name" value="AAA"/>
    <property type="match status" value="2"/>
</dbReference>
<dbReference type="GO" id="GO:0140359">
    <property type="term" value="F:ABC-type transporter activity"/>
    <property type="evidence" value="ECO:0007669"/>
    <property type="project" value="InterPro"/>
</dbReference>
<proteinExistence type="predicted"/>
<evidence type="ECO:0000256" key="3">
    <source>
        <dbReference type="ARBA" id="ARBA00022692"/>
    </source>
</evidence>
<dbReference type="Pfam" id="PF23321">
    <property type="entry name" value="R1_ABCA1"/>
    <property type="match status" value="1"/>
</dbReference>
<keyword evidence="6" id="KW-0067">ATP-binding</keyword>
<comment type="caution">
    <text evidence="12">The sequence shown here is derived from an EMBL/GenBank/DDBJ whole genome shotgun (WGS) entry which is preliminary data.</text>
</comment>
<evidence type="ECO:0000313" key="12">
    <source>
        <dbReference type="EMBL" id="CAB3230087.1"/>
    </source>
</evidence>
<feature type="transmembrane region" description="Helical" evidence="10">
    <location>
        <begin position="550"/>
        <end position="573"/>
    </location>
</feature>
<evidence type="ECO:0000256" key="7">
    <source>
        <dbReference type="ARBA" id="ARBA00022989"/>
    </source>
</evidence>
<evidence type="ECO:0000256" key="8">
    <source>
        <dbReference type="ARBA" id="ARBA00023136"/>
    </source>
</evidence>
<dbReference type="Pfam" id="PF00005">
    <property type="entry name" value="ABC_tran"/>
    <property type="match status" value="2"/>
</dbReference>
<dbReference type="GO" id="GO:0016887">
    <property type="term" value="F:ATP hydrolysis activity"/>
    <property type="evidence" value="ECO:0007669"/>
    <property type="project" value="InterPro"/>
</dbReference>
<dbReference type="FunFam" id="3.40.50.300:FF:002470">
    <property type="entry name" value="ABC transporter, putative"/>
    <property type="match status" value="1"/>
</dbReference>
<protein>
    <recommendedName>
        <fullName evidence="11">ABC transporter domain-containing protein</fullName>
    </recommendedName>
</protein>
<dbReference type="InterPro" id="IPR013525">
    <property type="entry name" value="ABC2_TM"/>
</dbReference>
<dbReference type="PROSITE" id="PS50893">
    <property type="entry name" value="ABC_TRANSPORTER_2"/>
    <property type="match status" value="2"/>
</dbReference>
<organism evidence="12 13">
    <name type="scientific">Arctia plantaginis</name>
    <name type="common">Wood tiger moth</name>
    <name type="synonym">Phalaena plantaginis</name>
    <dbReference type="NCBI Taxonomy" id="874455"/>
    <lineage>
        <taxon>Eukaryota</taxon>
        <taxon>Metazoa</taxon>
        <taxon>Ecdysozoa</taxon>
        <taxon>Arthropoda</taxon>
        <taxon>Hexapoda</taxon>
        <taxon>Insecta</taxon>
        <taxon>Pterygota</taxon>
        <taxon>Neoptera</taxon>
        <taxon>Endopterygota</taxon>
        <taxon>Lepidoptera</taxon>
        <taxon>Glossata</taxon>
        <taxon>Ditrysia</taxon>
        <taxon>Noctuoidea</taxon>
        <taxon>Erebidae</taxon>
        <taxon>Arctiinae</taxon>
        <taxon>Arctia</taxon>
    </lineage>
</organism>
<dbReference type="EMBL" id="CADEBC010000426">
    <property type="protein sequence ID" value="CAB3230087.1"/>
    <property type="molecule type" value="Genomic_DNA"/>
</dbReference>
<comment type="subcellular location">
    <subcellularLocation>
        <location evidence="1">Membrane</location>
        <topology evidence="1">Multi-pass membrane protein</topology>
    </subcellularLocation>
</comment>
<dbReference type="Pfam" id="PF12698">
    <property type="entry name" value="ABC2_membrane_3"/>
    <property type="match status" value="2"/>
</dbReference>
<dbReference type="OrthoDB" id="6512918at2759"/>
<keyword evidence="7 10" id="KW-1133">Transmembrane helix</keyword>
<dbReference type="InterPro" id="IPR003439">
    <property type="entry name" value="ABC_transporter-like_ATP-bd"/>
</dbReference>
<evidence type="ECO:0000256" key="1">
    <source>
        <dbReference type="ARBA" id="ARBA00004141"/>
    </source>
</evidence>
<evidence type="ECO:0000259" key="11">
    <source>
        <dbReference type="PROSITE" id="PS50893"/>
    </source>
</evidence>
<feature type="transmembrane region" description="Helical" evidence="10">
    <location>
        <begin position="1254"/>
        <end position="1274"/>
    </location>
</feature>
<feature type="compositionally biased region" description="Basic and acidic residues" evidence="9">
    <location>
        <begin position="32"/>
        <end position="41"/>
    </location>
</feature>
<evidence type="ECO:0000256" key="5">
    <source>
        <dbReference type="ARBA" id="ARBA00022741"/>
    </source>
</evidence>
<feature type="transmembrane region" description="Helical" evidence="10">
    <location>
        <begin position="1304"/>
        <end position="1323"/>
    </location>
</feature>
<feature type="transmembrane region" description="Helical" evidence="10">
    <location>
        <begin position="1360"/>
        <end position="1382"/>
    </location>
</feature>
<evidence type="ECO:0000256" key="2">
    <source>
        <dbReference type="ARBA" id="ARBA00022448"/>
    </source>
</evidence>
<name>A0A8S0ZCI2_ARCPL</name>
<evidence type="ECO:0000313" key="13">
    <source>
        <dbReference type="Proteomes" id="UP000494106"/>
    </source>
</evidence>
<evidence type="ECO:0000256" key="6">
    <source>
        <dbReference type="ARBA" id="ARBA00022840"/>
    </source>
</evidence>
<sequence>MGSRQLPANSNNTPPQDPSPGSSRETSAPQESADRSKEDPVKSPTSRTIKICNVSPARATEAIKTLRQKLTTGLNKLWTHKNTVLFKKYFLDAWLKFRLLMWKNFLQQWRRPMQTVAEILLPVITMSLVLLIRGQVPPTHRDESTYPLMNAYSLQFALKVLSGMNEILIIAYSPKSPVLEEVILSATRTLLLENKYFFPAALIASYSQSTSQIRAFNNSEHLSGLYKKEITTREILAAVEFDDRLYGATELPKSNLSYSIRFPERPRLNSFYGVGGRHWRTDLVFPSFELPGPRFPFSWEGGNDPGYVNELFIPLQHAISMELISKMTGQNMRSLYTINIERYPHPPYWEDQSLSVLKILFPMFILLSCSYTAINIVRAIVVEKELQLKETMKIMGLPTWLHWTAWFCKQFIFQLVIAIVMIIFLKVHWFTNEEGYDNYAAFTHTPWSVLFFFLLLYLCCMIFFCFMMSGFFSKGSSAALFTGVIWFLSYMPAYLLTSEIDISTTAQIFSCLIVNTAMAFGFQLLLSHECTGGLQWGQFMSSPATESSRFMFGHVVLMLFVNCVLYMLVTLYLEQVSPGPFGAPRPWYFPIQSEFWCPARKSGLKTTAEPNVAENVTERRSKLPVPPKLAKFFASIHQVYQSILTKISKDTTHHNITDYEVIHEKDPENHTIGVRLENLTKAYGDQIAVNNLNLNIYNDQITVLLGHNGAGKTTTISMLTGNTEATFGTVNVVGYDMSTQAANARSHIGLCAQHNVLFDELTVREHLEFFSRLKGLTGADLRTDIDTLIKKLELEPKRDYPSKGLSGGQKRRLCVGIALSGQAKVVLLDEPTSGMDPASRRGLWELLQKEKYGRSIILTTHFMDEADILGDRVAILAQGKLQCVGTPFFLKRHYGVGYSLVVVKDDGFDTERCTALIDKYIPGTVVKEDRVGRTHAAWGGENLNTFNFLGSEVTYSLPNEFSNKFENMLNDLERNAESIKFKNYGLSATTLEDVFMTVGADLAPVTVNKKTETADRCPTPASTASANTDEAYTNEIDRALAQLDKPESSVKGNDLIKQRVRAVWLKLILVWSRSWWHVLLQFMAPIILLNVSLGILQYILSLVPTIKKRLLTLSSGYHETETLLSYDGDSASIQAAEAYKNIFESSKVKGMKLTTIGNTPIQEYYLKRTNDPMVMASLRHTLLIGSTFTENTVTAHFSNFGYHDVAVSLAAVHMALLKAYIPDAKLTVYNHPMKANYEDQTDLQMMISLISMQLSTGIGSSVAAMTAVYIMFYIKERVSGAKLLQKSSGLQPAVMWGSAAVFDWIWFLFISLPIIISCASFDIAGLSTAADLSRLFLCMILYGAASTPLTYLLSNVFNGPALGFVSYFFLNVLLGMLGSQVVETLMSPELKTRATAENMDSILQMYPLYSLVTSIRYMNQIGLRKRSCFQMCNYYEVFYPTFKCNMKELCKLDESCCISENEQFKWGEPGILRYLVLLMMTCVLFWVLLMVVEYGILKRILTRKKEPPALDQSLLDNDVIAESERAHNVYNSNRADQALFAVDLTKYYKTYLAVNQISFCVNDGECFGLLGVNGAGKTSTFKMLMGEETISSGEAFVSGHSVEKTIYKVHENIGYCPQFDALFMELTGRETLRVFALMRGFRVPSVASVPEVFARALGFHKHLDKKVYQYSGGTRRKLNTAVAFLGKTRLIFVDEPTTGVDPAAKRHVWRAVRGVQRAGRGIVLTSHSMEECEALCSRLTIMVNGRFQCIGTPQHLKIKFSQGFTLTIKLKLKIDENTTRDSATRVKEYVNSNFNNPRLMEEYQDMLTYYLPDRSIPWSQMFGIMERAKQDLNIEDYSIAQTTLEQIFLQFTKYQGQEHEHEVKTDKLSDTTQKRDQGTRDKKHDQPGPSQNTSNR</sequence>
<keyword evidence="3 10" id="KW-0812">Transmembrane</keyword>
<feature type="transmembrane region" description="Helical" evidence="10">
    <location>
        <begin position="478"/>
        <end position="495"/>
    </location>
</feature>
<dbReference type="InterPro" id="IPR056264">
    <property type="entry name" value="R2_ABCA1-4-like"/>
</dbReference>
<dbReference type="FunFam" id="3.40.50.300:FF:000298">
    <property type="entry name" value="ATP-binding cassette sub-family A member 12"/>
    <property type="match status" value="1"/>
</dbReference>
<feature type="transmembrane region" description="Helical" evidence="10">
    <location>
        <begin position="403"/>
        <end position="425"/>
    </location>
</feature>
<feature type="compositionally biased region" description="Polar residues" evidence="9">
    <location>
        <begin position="1"/>
        <end position="30"/>
    </location>
</feature>
<feature type="transmembrane region" description="Helical" evidence="10">
    <location>
        <begin position="507"/>
        <end position="526"/>
    </location>
</feature>
<dbReference type="InterPro" id="IPR003593">
    <property type="entry name" value="AAA+_ATPase"/>
</dbReference>
<gene>
    <name evidence="12" type="ORF">APLA_LOCUS4136</name>
</gene>
<feature type="region of interest" description="Disordered" evidence="9">
    <location>
        <begin position="1859"/>
        <end position="1896"/>
    </location>
</feature>